<feature type="region of interest" description="Disordered" evidence="1">
    <location>
        <begin position="97"/>
        <end position="133"/>
    </location>
</feature>
<evidence type="ECO:0000256" key="1">
    <source>
        <dbReference type="SAM" id="MobiDB-lite"/>
    </source>
</evidence>
<sequence length="133" mass="14919">MIVADRRAIVTPWEHLRLPHEVDGSAGAFRAPLSTYILGMDNDYEDIQAWLALHKSPATQRAYRKEAERLILWAIVARGKALSSLTTKDATTIGHFCTDPRRASAGLDPRGHTRRRTGARLSTTSRRARSPMR</sequence>
<reference evidence="2" key="3">
    <citation type="submission" date="2004-11" db="EMBL/GenBank/DDBJ databases">
        <title>Sequence and features of the Ralstonia metallidurans CH34 heavy metals plasmids pMOL28 and pMOL30.</title>
        <authorList>
            <person name="Monchy S."/>
            <person name="Van der Lelie D."/>
            <person name="Vallaeys T."/>
            <person name="Taghavi S."/>
            <person name="Benotmane M."/>
            <person name="McCorkle S."/>
            <person name="Dunn J."/>
            <person name="Lapidus A."/>
            <person name="Mergeay M."/>
        </authorList>
    </citation>
    <scope>NUCLEOTIDE SEQUENCE</scope>
    <source>
        <strain evidence="2">CH34</strain>
        <plasmid evidence="2">pMOL30</plasmid>
    </source>
</reference>
<name>A0AAI8V0B8_CUPMC</name>
<keyword evidence="2" id="KW-0614">Plasmid</keyword>
<dbReference type="AlphaFoldDB" id="A0AAI8V0B8"/>
<gene>
    <name evidence="2" type="primary">RMe0295</name>
</gene>
<reference evidence="2" key="1">
    <citation type="journal article" date="1995" name="J. Ind. Microbiol.">
        <title>The czc operon of Alcaligenes eutrophus CH34: from resistance mechanism to the removal of heavy metals.</title>
        <authorList>
            <person name="Diels L."/>
            <person name="Dong Q."/>
            <person name="van der Lelie D."/>
            <person name="Baeyens W."/>
            <person name="Mergeay M."/>
        </authorList>
    </citation>
    <scope>NUCLEOTIDE SEQUENCE</scope>
    <source>
        <strain evidence="2">CH34</strain>
    </source>
</reference>
<geneLocation type="plasmid" evidence="2">
    <name>pMOL30</name>
</geneLocation>
<organism evidence="2">
    <name type="scientific">Cupriavidus metallidurans (strain ATCC 43123 / DSM 2839 / NBRC 102507 / CH34)</name>
    <name type="common">Ralstonia metallidurans</name>
    <dbReference type="NCBI Taxonomy" id="266264"/>
    <lineage>
        <taxon>Bacteria</taxon>
        <taxon>Pseudomonadati</taxon>
        <taxon>Pseudomonadota</taxon>
        <taxon>Betaproteobacteria</taxon>
        <taxon>Burkholderiales</taxon>
        <taxon>Burkholderiaceae</taxon>
        <taxon>Cupriavidus</taxon>
    </lineage>
</organism>
<protein>
    <recommendedName>
        <fullName evidence="3">Core-binding (CB) domain-containing protein</fullName>
    </recommendedName>
</protein>
<proteinExistence type="predicted"/>
<dbReference type="EMBL" id="X71400">
    <property type="protein sequence ID" value="CAI11258.1"/>
    <property type="molecule type" value="Genomic_DNA"/>
</dbReference>
<accession>A0AAI8V0B8</accession>
<reference evidence="2" key="2">
    <citation type="journal article" date="2001" name="J. Bacteriol.">
        <title>Cloning and functional analysis of the pbr lead resistance determinant of Ralstonia metallidurans CH34.</title>
        <authorList>
            <person name="Borremans B."/>
            <person name="Hobman J."/>
            <person name="Provoost A."/>
            <person name="Brown N.L."/>
            <person name="van der Lelie D."/>
        </authorList>
    </citation>
    <scope>NUCLEOTIDE SEQUENCE</scope>
    <source>
        <strain evidence="2">CH34</strain>
    </source>
</reference>
<evidence type="ECO:0008006" key="3">
    <source>
        <dbReference type="Google" id="ProtNLM"/>
    </source>
</evidence>
<evidence type="ECO:0000313" key="2">
    <source>
        <dbReference type="EMBL" id="CAI11258.1"/>
    </source>
</evidence>